<evidence type="ECO:0000313" key="2">
    <source>
        <dbReference type="Proteomes" id="UP000075670"/>
    </source>
</evidence>
<dbReference type="InterPro" id="IPR027396">
    <property type="entry name" value="DsrEFH-like"/>
</dbReference>
<dbReference type="SUPFAM" id="SSF75169">
    <property type="entry name" value="DsrEFH-like"/>
    <property type="match status" value="1"/>
</dbReference>
<protein>
    <recommendedName>
        <fullName evidence="3">DsrE/DsrF-like family protein</fullName>
    </recommendedName>
</protein>
<dbReference type="Gene3D" id="3.40.1260.10">
    <property type="entry name" value="DsrEFH-like"/>
    <property type="match status" value="1"/>
</dbReference>
<dbReference type="PANTHER" id="PTHR34655:SF2">
    <property type="entry name" value="PEROXIREDOXIN FAMILY PROTEIN"/>
    <property type="match status" value="1"/>
</dbReference>
<dbReference type="OrthoDB" id="9802028at2"/>
<gene>
    <name evidence="1" type="ORF">MOMUL_20090</name>
</gene>
<reference evidence="1 2" key="1">
    <citation type="submission" date="2016-02" db="EMBL/GenBank/DDBJ databases">
        <title>Genome sequence of Moorella mulderi DSM 14980.</title>
        <authorList>
            <person name="Poehlein A."/>
            <person name="Daniel R."/>
        </authorList>
    </citation>
    <scope>NUCLEOTIDE SEQUENCE [LARGE SCALE GENOMIC DNA]</scope>
    <source>
        <strain evidence="1 2">DSM 14980</strain>
    </source>
</reference>
<dbReference type="AlphaFoldDB" id="A0A151AW37"/>
<dbReference type="RefSeq" id="WP_062284547.1">
    <property type="nucleotide sequence ID" value="NZ_LTBC01000007.1"/>
</dbReference>
<dbReference type="EMBL" id="LTBC01000007">
    <property type="protein sequence ID" value="KYH31865.1"/>
    <property type="molecule type" value="Genomic_DNA"/>
</dbReference>
<name>A0A151AW37_9FIRM</name>
<evidence type="ECO:0000313" key="1">
    <source>
        <dbReference type="EMBL" id="KYH31865.1"/>
    </source>
</evidence>
<dbReference type="Pfam" id="PF13686">
    <property type="entry name" value="DrsE_2"/>
    <property type="match status" value="1"/>
</dbReference>
<accession>A0A151AW37</accession>
<comment type="caution">
    <text evidence="1">The sequence shown here is derived from an EMBL/GenBank/DDBJ whole genome shotgun (WGS) entry which is preliminary data.</text>
</comment>
<organism evidence="1 2">
    <name type="scientific">Moorella mulderi DSM 14980</name>
    <dbReference type="NCBI Taxonomy" id="1122241"/>
    <lineage>
        <taxon>Bacteria</taxon>
        <taxon>Bacillati</taxon>
        <taxon>Bacillota</taxon>
        <taxon>Clostridia</taxon>
        <taxon>Neomoorellales</taxon>
        <taxon>Neomoorellaceae</taxon>
        <taxon>Neomoorella</taxon>
    </lineage>
</organism>
<sequence>MEQPKLSVILLSGELEKLQAGCLVSSVASMSGMEVNVFVTMEALKAFRKDVISAREFKTAGEVGREMLNKNVDLFYQLLENAKDMGNLKVYGCAMAMDLMEWKKEDLIDIFDDVIGVTAFLGKAAGSQVIVM</sequence>
<dbReference type="PANTHER" id="PTHR34655">
    <property type="entry name" value="CONSERVED WITHIN P. AEROPHILUM"/>
    <property type="match status" value="1"/>
</dbReference>
<evidence type="ECO:0008006" key="3">
    <source>
        <dbReference type="Google" id="ProtNLM"/>
    </source>
</evidence>
<keyword evidence="2" id="KW-1185">Reference proteome</keyword>
<dbReference type="Proteomes" id="UP000075670">
    <property type="component" value="Unassembled WGS sequence"/>
</dbReference>
<dbReference type="PATRIC" id="fig|1122241.3.peg.2138"/>
<proteinExistence type="predicted"/>
<dbReference type="InterPro" id="IPR032836">
    <property type="entry name" value="DsrE2-like"/>
</dbReference>